<dbReference type="GO" id="GO:0043137">
    <property type="term" value="P:DNA replication, removal of RNA primer"/>
    <property type="evidence" value="ECO:0007669"/>
    <property type="project" value="TreeGrafter"/>
</dbReference>
<evidence type="ECO:0000256" key="1">
    <source>
        <dbReference type="ARBA" id="ARBA00000077"/>
    </source>
</evidence>
<dbReference type="GO" id="GO:0006298">
    <property type="term" value="P:mismatch repair"/>
    <property type="evidence" value="ECO:0007669"/>
    <property type="project" value="TreeGrafter"/>
</dbReference>
<dbReference type="GO" id="GO:0046872">
    <property type="term" value="F:metal ion binding"/>
    <property type="evidence" value="ECO:0007669"/>
    <property type="project" value="UniProtKB-KW"/>
</dbReference>
<reference evidence="15" key="1">
    <citation type="submission" date="2018-06" db="EMBL/GenBank/DDBJ databases">
        <authorList>
            <person name="Zhirakovskaya E."/>
        </authorList>
    </citation>
    <scope>NUCLEOTIDE SEQUENCE</scope>
</reference>
<evidence type="ECO:0000313" key="15">
    <source>
        <dbReference type="EMBL" id="VAW14383.1"/>
    </source>
</evidence>
<dbReference type="Gene3D" id="3.30.420.10">
    <property type="entry name" value="Ribonuclease H-like superfamily/Ribonuclease H"/>
    <property type="match status" value="1"/>
</dbReference>
<feature type="domain" description="RNase H type-2" evidence="14">
    <location>
        <begin position="29"/>
        <end position="215"/>
    </location>
</feature>
<evidence type="ECO:0000256" key="10">
    <source>
        <dbReference type="ARBA" id="ARBA00022723"/>
    </source>
</evidence>
<evidence type="ECO:0000256" key="9">
    <source>
        <dbReference type="ARBA" id="ARBA00022722"/>
    </source>
</evidence>
<dbReference type="NCBIfam" id="NF000595">
    <property type="entry name" value="PRK00015.1-3"/>
    <property type="match status" value="1"/>
</dbReference>
<organism evidence="15">
    <name type="scientific">hydrothermal vent metagenome</name>
    <dbReference type="NCBI Taxonomy" id="652676"/>
    <lineage>
        <taxon>unclassified sequences</taxon>
        <taxon>metagenomes</taxon>
        <taxon>ecological metagenomes</taxon>
    </lineage>
</organism>
<evidence type="ECO:0000256" key="6">
    <source>
        <dbReference type="ARBA" id="ARBA00012180"/>
    </source>
</evidence>
<comment type="similarity">
    <text evidence="5">Belongs to the RNase HII family.</text>
</comment>
<evidence type="ECO:0000256" key="11">
    <source>
        <dbReference type="ARBA" id="ARBA00022759"/>
    </source>
</evidence>
<keyword evidence="12 15" id="KW-0378">Hydrolase</keyword>
<proteinExistence type="inferred from homology"/>
<evidence type="ECO:0000256" key="12">
    <source>
        <dbReference type="ARBA" id="ARBA00022801"/>
    </source>
</evidence>
<dbReference type="CDD" id="cd07182">
    <property type="entry name" value="RNase_HII_bacteria_HII_like"/>
    <property type="match status" value="1"/>
</dbReference>
<name>A0A3B0TE20_9ZZZZ</name>
<keyword evidence="9" id="KW-0540">Nuclease</keyword>
<dbReference type="SUPFAM" id="SSF53098">
    <property type="entry name" value="Ribonuclease H-like"/>
    <property type="match status" value="1"/>
</dbReference>
<dbReference type="GO" id="GO:0004523">
    <property type="term" value="F:RNA-DNA hybrid ribonuclease activity"/>
    <property type="evidence" value="ECO:0007669"/>
    <property type="project" value="UniProtKB-EC"/>
</dbReference>
<keyword evidence="11" id="KW-0255">Endonuclease</keyword>
<gene>
    <name evidence="15" type="ORF">MNBD_ALPHA12-1735</name>
</gene>
<keyword evidence="8" id="KW-0963">Cytoplasm</keyword>
<dbReference type="PROSITE" id="PS51975">
    <property type="entry name" value="RNASE_H_2"/>
    <property type="match status" value="1"/>
</dbReference>
<dbReference type="PANTHER" id="PTHR10954:SF18">
    <property type="entry name" value="RIBONUCLEASE HII"/>
    <property type="match status" value="1"/>
</dbReference>
<dbReference type="HAMAP" id="MF_00052_B">
    <property type="entry name" value="RNase_HII_B"/>
    <property type="match status" value="1"/>
</dbReference>
<keyword evidence="10" id="KW-0479">Metal-binding</keyword>
<evidence type="ECO:0000256" key="2">
    <source>
        <dbReference type="ARBA" id="ARBA00001936"/>
    </source>
</evidence>
<comment type="cofactor">
    <cofactor evidence="3">
        <name>Mg(2+)</name>
        <dbReference type="ChEBI" id="CHEBI:18420"/>
    </cofactor>
</comment>
<dbReference type="GO" id="GO:0005737">
    <property type="term" value="C:cytoplasm"/>
    <property type="evidence" value="ECO:0007669"/>
    <property type="project" value="UniProtKB-SubCell"/>
</dbReference>
<evidence type="ECO:0000256" key="13">
    <source>
        <dbReference type="ARBA" id="ARBA00023211"/>
    </source>
</evidence>
<accession>A0A3B0TE20</accession>
<evidence type="ECO:0000256" key="8">
    <source>
        <dbReference type="ARBA" id="ARBA00022490"/>
    </source>
</evidence>
<dbReference type="Pfam" id="PF01351">
    <property type="entry name" value="RNase_HII"/>
    <property type="match status" value="1"/>
</dbReference>
<evidence type="ECO:0000259" key="14">
    <source>
        <dbReference type="PROSITE" id="PS51975"/>
    </source>
</evidence>
<comment type="cofactor">
    <cofactor evidence="2">
        <name>Mn(2+)</name>
        <dbReference type="ChEBI" id="CHEBI:29035"/>
    </cofactor>
</comment>
<evidence type="ECO:0000256" key="5">
    <source>
        <dbReference type="ARBA" id="ARBA00007383"/>
    </source>
</evidence>
<dbReference type="EC" id="3.1.26.4" evidence="6"/>
<keyword evidence="13" id="KW-0464">Manganese</keyword>
<dbReference type="InterPro" id="IPR001352">
    <property type="entry name" value="RNase_HII/HIII"/>
</dbReference>
<protein>
    <recommendedName>
        <fullName evidence="7">Ribonuclease HII</fullName>
        <ecNumber evidence="6">3.1.26.4</ecNumber>
    </recommendedName>
</protein>
<evidence type="ECO:0000256" key="3">
    <source>
        <dbReference type="ARBA" id="ARBA00001946"/>
    </source>
</evidence>
<evidence type="ECO:0000256" key="4">
    <source>
        <dbReference type="ARBA" id="ARBA00004496"/>
    </source>
</evidence>
<dbReference type="InterPro" id="IPR024567">
    <property type="entry name" value="RNase_HII/HIII_dom"/>
</dbReference>
<evidence type="ECO:0000256" key="7">
    <source>
        <dbReference type="ARBA" id="ARBA00019179"/>
    </source>
</evidence>
<dbReference type="GO" id="GO:0032299">
    <property type="term" value="C:ribonuclease H2 complex"/>
    <property type="evidence" value="ECO:0007669"/>
    <property type="project" value="TreeGrafter"/>
</dbReference>
<comment type="catalytic activity">
    <reaction evidence="1">
        <text>Endonucleolytic cleavage to 5'-phosphomonoester.</text>
        <dbReference type="EC" id="3.1.26.4"/>
    </reaction>
</comment>
<dbReference type="AlphaFoldDB" id="A0A3B0TE20"/>
<dbReference type="InterPro" id="IPR022898">
    <property type="entry name" value="RNase_HII"/>
</dbReference>
<dbReference type="GO" id="GO:0003723">
    <property type="term" value="F:RNA binding"/>
    <property type="evidence" value="ECO:0007669"/>
    <property type="project" value="InterPro"/>
</dbReference>
<sequence length="215" mass="22781">MQNNDSKKPGKNNGPDFHHERALIAAGHENICGVDEAGRGPLAGPVVVSALVLDPKNIPPGLNDSKKLSVQKREILFAQIIASASVSIVSAPPHIIADLNIRGATLWAMAQAVTSLYPKPAIALIDGRDIPKDLPCSGQALVKGDARSLSIAAASIVAKVMRDRMCLTMDEAAPGFGFKDHKGYGTARHLAALKKLGPSQYHRQYFAPVAALLNI</sequence>
<dbReference type="EMBL" id="UOEO01000008">
    <property type="protein sequence ID" value="VAW14383.1"/>
    <property type="molecule type" value="Genomic_DNA"/>
</dbReference>
<dbReference type="InterPro" id="IPR036397">
    <property type="entry name" value="RNaseH_sf"/>
</dbReference>
<dbReference type="PANTHER" id="PTHR10954">
    <property type="entry name" value="RIBONUCLEASE H2 SUBUNIT A"/>
    <property type="match status" value="1"/>
</dbReference>
<dbReference type="InterPro" id="IPR012337">
    <property type="entry name" value="RNaseH-like_sf"/>
</dbReference>
<comment type="subcellular location">
    <subcellularLocation>
        <location evidence="4">Cytoplasm</location>
    </subcellularLocation>
</comment>